<comment type="caution">
    <text evidence="1">The sequence shown here is derived from an EMBL/GenBank/DDBJ whole genome shotgun (WGS) entry which is preliminary data.</text>
</comment>
<proteinExistence type="predicted"/>
<keyword evidence="2" id="KW-1185">Reference proteome</keyword>
<sequence>MEGIEAWIVERDAEGRVGGKARVISEWIVIHMGTGTLGKNN</sequence>
<evidence type="ECO:0000313" key="1">
    <source>
        <dbReference type="EMBL" id="MFC3282753.1"/>
    </source>
</evidence>
<reference evidence="2" key="1">
    <citation type="journal article" date="2019" name="Int. J. Syst. Evol. Microbiol.">
        <title>The Global Catalogue of Microorganisms (GCM) 10K type strain sequencing project: providing services to taxonomists for standard genome sequencing and annotation.</title>
        <authorList>
            <consortium name="The Broad Institute Genomics Platform"/>
            <consortium name="The Broad Institute Genome Sequencing Center for Infectious Disease"/>
            <person name="Wu L."/>
            <person name="Ma J."/>
        </authorList>
    </citation>
    <scope>NUCLEOTIDE SEQUENCE [LARGE SCALE GENOMIC DNA]</scope>
    <source>
        <strain evidence="2">CECT 7698</strain>
    </source>
</reference>
<name>A0ABV7LJW9_9GAMM</name>
<organism evidence="1 2">
    <name type="scientific">Litchfieldella rifensis</name>
    <dbReference type="NCBI Taxonomy" id="762643"/>
    <lineage>
        <taxon>Bacteria</taxon>
        <taxon>Pseudomonadati</taxon>
        <taxon>Pseudomonadota</taxon>
        <taxon>Gammaproteobacteria</taxon>
        <taxon>Oceanospirillales</taxon>
        <taxon>Halomonadaceae</taxon>
        <taxon>Litchfieldella</taxon>
    </lineage>
</organism>
<accession>A0ABV7LJW9</accession>
<dbReference type="Proteomes" id="UP001595579">
    <property type="component" value="Unassembled WGS sequence"/>
</dbReference>
<dbReference type="EMBL" id="JBHRUG010000009">
    <property type="protein sequence ID" value="MFC3282753.1"/>
    <property type="molecule type" value="Genomic_DNA"/>
</dbReference>
<protein>
    <submittedName>
        <fullName evidence="1">Uncharacterized protein</fullName>
    </submittedName>
</protein>
<gene>
    <name evidence="1" type="ORF">ACFOEV_03925</name>
</gene>
<evidence type="ECO:0000313" key="2">
    <source>
        <dbReference type="Proteomes" id="UP001595579"/>
    </source>
</evidence>
<dbReference type="RefSeq" id="WP_386771815.1">
    <property type="nucleotide sequence ID" value="NZ_JBHRUG010000009.1"/>
</dbReference>